<dbReference type="EMBL" id="CP001276">
    <property type="protein sequence ID" value="ACM06417.1"/>
    <property type="molecule type" value="Genomic_DNA"/>
</dbReference>
<dbReference type="KEGG" id="tro:trd_A0434"/>
<geneLocation type="plasmid" evidence="2">
    <name>Tros</name>
</geneLocation>
<reference evidence="1 2" key="1">
    <citation type="journal article" date="2009" name="PLoS ONE">
        <title>Complete genome sequence of the aerobic CO-oxidizing thermophile Thermomicrobium roseum.</title>
        <authorList>
            <person name="Wu D."/>
            <person name="Raymond J."/>
            <person name="Wu M."/>
            <person name="Chatterji S."/>
            <person name="Ren Q."/>
            <person name="Graham J.E."/>
            <person name="Bryant D.A."/>
            <person name="Robb F."/>
            <person name="Colman A."/>
            <person name="Tallon L.J."/>
            <person name="Badger J.H."/>
            <person name="Madupu R."/>
            <person name="Ward N.L."/>
            <person name="Eisen J.A."/>
        </authorList>
    </citation>
    <scope>NUCLEOTIDE SEQUENCE [LARGE SCALE GENOMIC DNA]</scope>
    <source>
        <strain evidence="2">ATCC 27502 / DSM 5159 / P-2</strain>
        <plasmid evidence="1">unnamed</plasmid>
    </source>
</reference>
<name>B9L3S0_THERP</name>
<proteinExistence type="predicted"/>
<accession>B9L3S0</accession>
<gene>
    <name evidence="1" type="ordered locus">trd_A0434</name>
</gene>
<keyword evidence="2" id="KW-1185">Reference proteome</keyword>
<dbReference type="HOGENOM" id="CLU_3190111_0_0_0"/>
<evidence type="ECO:0000313" key="1">
    <source>
        <dbReference type="EMBL" id="ACM06417.1"/>
    </source>
</evidence>
<protein>
    <submittedName>
        <fullName evidence="1">Uncharacterized protein</fullName>
    </submittedName>
</protein>
<sequence length="46" mass="5414">MRHWLHAAHWRPTLRQRFFASGVSVRQEFRGIIPPPIVLFLAYAIA</sequence>
<evidence type="ECO:0000313" key="2">
    <source>
        <dbReference type="Proteomes" id="UP000000447"/>
    </source>
</evidence>
<dbReference type="Proteomes" id="UP000000447">
    <property type="component" value="Plasmid unnamed"/>
</dbReference>
<organism evidence="1 2">
    <name type="scientific">Thermomicrobium roseum (strain ATCC 27502 / DSM 5159 / P-2)</name>
    <dbReference type="NCBI Taxonomy" id="309801"/>
    <lineage>
        <taxon>Bacteria</taxon>
        <taxon>Pseudomonadati</taxon>
        <taxon>Thermomicrobiota</taxon>
        <taxon>Thermomicrobia</taxon>
        <taxon>Thermomicrobiales</taxon>
        <taxon>Thermomicrobiaceae</taxon>
        <taxon>Thermomicrobium</taxon>
    </lineage>
</organism>
<keyword evidence="1" id="KW-0614">Plasmid</keyword>
<dbReference type="AlphaFoldDB" id="B9L3S0"/>